<dbReference type="Gene3D" id="1.25.40.10">
    <property type="entry name" value="Tetratricopeptide repeat domain"/>
    <property type="match status" value="1"/>
</dbReference>
<evidence type="ECO:0000313" key="3">
    <source>
        <dbReference type="EMBL" id="CEA17134.1"/>
    </source>
</evidence>
<dbReference type="Proteomes" id="UP000032417">
    <property type="component" value="Chromosome 1"/>
</dbReference>
<dbReference type="SUPFAM" id="SSF48452">
    <property type="entry name" value="TPR-like"/>
    <property type="match status" value="1"/>
</dbReference>
<proteinExistence type="predicted"/>
<reference evidence="3 4" key="1">
    <citation type="submission" date="2014-08" db="EMBL/GenBank/DDBJ databases">
        <authorList>
            <person name="Wibberg D."/>
        </authorList>
    </citation>
    <scope>NUCLEOTIDE SEQUENCE [LARGE SCALE GENOMIC DNA]</scope>
    <source>
        <strain evidence="4">ING2-E5B</strain>
    </source>
</reference>
<dbReference type="HOGENOM" id="CLU_047119_0_0_10"/>
<dbReference type="InterPro" id="IPR019734">
    <property type="entry name" value="TPR_rpt"/>
</dbReference>
<keyword evidence="2" id="KW-0732">Signal</keyword>
<evidence type="ECO:0000256" key="2">
    <source>
        <dbReference type="SAM" id="SignalP"/>
    </source>
</evidence>
<feature type="chain" id="PRO_5030003031" evidence="2">
    <location>
        <begin position="21"/>
        <end position="454"/>
    </location>
</feature>
<accession>A0A098C2J2</accession>
<keyword evidence="1" id="KW-0802">TPR repeat</keyword>
<dbReference type="SMART" id="SM00028">
    <property type="entry name" value="TPR"/>
    <property type="match status" value="2"/>
</dbReference>
<name>A0A098C2J2_9BACT</name>
<dbReference type="OrthoDB" id="1522899at2"/>
<gene>
    <name evidence="3" type="ORF">ING2E5B_2409</name>
</gene>
<dbReference type="PROSITE" id="PS50005">
    <property type="entry name" value="TPR"/>
    <property type="match status" value="2"/>
</dbReference>
<feature type="repeat" description="TPR" evidence="1">
    <location>
        <begin position="328"/>
        <end position="361"/>
    </location>
</feature>
<dbReference type="EMBL" id="LN515532">
    <property type="protein sequence ID" value="CEA17134.1"/>
    <property type="molecule type" value="Genomic_DNA"/>
</dbReference>
<dbReference type="InterPro" id="IPR011990">
    <property type="entry name" value="TPR-like_helical_dom_sf"/>
</dbReference>
<organism evidence="3 4">
    <name type="scientific">Fermentimonas caenicola</name>
    <dbReference type="NCBI Taxonomy" id="1562970"/>
    <lineage>
        <taxon>Bacteria</taxon>
        <taxon>Pseudomonadati</taxon>
        <taxon>Bacteroidota</taxon>
        <taxon>Bacteroidia</taxon>
        <taxon>Bacteroidales</taxon>
        <taxon>Dysgonomonadaceae</taxon>
        <taxon>Fermentimonas</taxon>
    </lineage>
</organism>
<protein>
    <submittedName>
        <fullName evidence="3">TPR domain-containing protein</fullName>
    </submittedName>
</protein>
<feature type="repeat" description="TPR" evidence="1">
    <location>
        <begin position="291"/>
        <end position="324"/>
    </location>
</feature>
<evidence type="ECO:0000256" key="1">
    <source>
        <dbReference type="PROSITE-ProRule" id="PRU00339"/>
    </source>
</evidence>
<evidence type="ECO:0000313" key="4">
    <source>
        <dbReference type="Proteomes" id="UP000032417"/>
    </source>
</evidence>
<sequence length="454" mass="50628">MRKLLLTGFLAIAVIAGAIAQKAGYDPVNAPFGHGEDSVNCRVNLSLMQTAAKAEAYESALIPWSSVYENCPAASKNTFIYGPRIFKALYEKETDAAKKKEYLDKTLEIYDKRITYFGKDDPKETIIAYKTYDYMELMGDQADQKQIYEWLNESVNGLKDKMYPLDAYSYYMLSSLSLYLNDNSLKDQYISDYFNVMDYIEKAIANAKAANDQGSADYLGIVQEGIQTAFVNSGAGDCKTLTEYYADKVEPNKTNKEFLSEVVNALGSIGCNDSDLYFTVSEYLHKLEPSANAALGLANKSLRDKDYETAVKYYSEAANLETDKVRASEYMLQLASIFSNQRNFARARQAAYDALEYNPNNGDAYILVAQLYASSANNIFPETEKAGLVYCAAVDKLQKARSVDPSVASKANSLISSYSARFLDTETAFMMGYKTGETVFIPGWIGENTTVRLR</sequence>
<dbReference type="STRING" id="1562970.ING2E5B_2409"/>
<feature type="signal peptide" evidence="2">
    <location>
        <begin position="1"/>
        <end position="20"/>
    </location>
</feature>
<keyword evidence="4" id="KW-1185">Reference proteome</keyword>
<dbReference type="AlphaFoldDB" id="A0A098C2J2"/>
<dbReference type="KEGG" id="pbt:ING2E5B_2409"/>